<name>A0A1H1SRJ7_9ACTN</name>
<dbReference type="GO" id="GO:0055085">
    <property type="term" value="P:transmembrane transport"/>
    <property type="evidence" value="ECO:0007669"/>
    <property type="project" value="InterPro"/>
</dbReference>
<dbReference type="EMBL" id="LT629749">
    <property type="protein sequence ID" value="SDS50356.1"/>
    <property type="molecule type" value="Genomic_DNA"/>
</dbReference>
<feature type="transmembrane region" description="Helical" evidence="7">
    <location>
        <begin position="175"/>
        <end position="201"/>
    </location>
</feature>
<feature type="transmembrane region" description="Helical" evidence="7">
    <location>
        <begin position="141"/>
        <end position="163"/>
    </location>
</feature>
<organism evidence="10 11">
    <name type="scientific">Friedmanniella luteola</name>
    <dbReference type="NCBI Taxonomy" id="546871"/>
    <lineage>
        <taxon>Bacteria</taxon>
        <taxon>Bacillati</taxon>
        <taxon>Actinomycetota</taxon>
        <taxon>Actinomycetes</taxon>
        <taxon>Propionibacteriales</taxon>
        <taxon>Nocardioidaceae</taxon>
        <taxon>Friedmanniella</taxon>
    </lineage>
</organism>
<accession>A0A1H1SRJ7</accession>
<comment type="subcellular location">
    <subcellularLocation>
        <location evidence="1 7">Cell membrane</location>
        <topology evidence="1 7">Multi-pass membrane protein</topology>
    </subcellularLocation>
</comment>
<comment type="similarity">
    <text evidence="7">Belongs to the binding-protein-dependent transport system permease family.</text>
</comment>
<dbReference type="InterPro" id="IPR045621">
    <property type="entry name" value="BPD_transp_1_N"/>
</dbReference>
<keyword evidence="3" id="KW-1003">Cell membrane</keyword>
<feature type="transmembrane region" description="Helical" evidence="7">
    <location>
        <begin position="279"/>
        <end position="301"/>
    </location>
</feature>
<dbReference type="RefSeq" id="WP_091412285.1">
    <property type="nucleotide sequence ID" value="NZ_LT629749.1"/>
</dbReference>
<dbReference type="PANTHER" id="PTHR43163:SF6">
    <property type="entry name" value="DIPEPTIDE TRANSPORT SYSTEM PERMEASE PROTEIN DPPB-RELATED"/>
    <property type="match status" value="1"/>
</dbReference>
<dbReference type="InterPro" id="IPR000515">
    <property type="entry name" value="MetI-like"/>
</dbReference>
<keyword evidence="11" id="KW-1185">Reference proteome</keyword>
<feature type="transmembrane region" description="Helical" evidence="7">
    <location>
        <begin position="38"/>
        <end position="59"/>
    </location>
</feature>
<protein>
    <submittedName>
        <fullName evidence="10">Peptide/nickel transport system permease protein</fullName>
    </submittedName>
</protein>
<evidence type="ECO:0000313" key="10">
    <source>
        <dbReference type="EMBL" id="SDS50356.1"/>
    </source>
</evidence>
<dbReference type="GO" id="GO:0005886">
    <property type="term" value="C:plasma membrane"/>
    <property type="evidence" value="ECO:0007669"/>
    <property type="project" value="UniProtKB-SubCell"/>
</dbReference>
<sequence>MSLPSTGSGTGTVPTTEHAPSRRTVRAGGYLRFLGGRVLGMVAVLLVIALISYAIFYLLPANPAQLSCGRPCTPERLAQAEAFMGYDQPWWRQFLAFLGGLVVGRTYGTGAAAIQCAAPCFGYSFRLNQPVTELIVDRIPVTFSIAIGAAVLWLLIGVGTGVVSALKRGSLTDRVLMTGAVAGVSAPAYLVGLLGILLFGFTLNMVPVSGYVPLSESPVDWAWHLVLPWLVLAFLNAALYTRLTRGEMLEVMGEDYIRTARAKGLGEGRVVRHHALRNVLIPVATVFGLDLGGLLGGAVITEKVFSMQGLGALLLDAVGNLDLQVLVGVTLFSAFVIVVANFVVDLTYGLLDPRVGNRSG</sequence>
<evidence type="ECO:0000313" key="11">
    <source>
        <dbReference type="Proteomes" id="UP000199092"/>
    </source>
</evidence>
<dbReference type="OrthoDB" id="147688at2"/>
<feature type="transmembrane region" description="Helical" evidence="7">
    <location>
        <begin position="221"/>
        <end position="240"/>
    </location>
</feature>
<evidence type="ECO:0000256" key="5">
    <source>
        <dbReference type="ARBA" id="ARBA00022989"/>
    </source>
</evidence>
<dbReference type="Pfam" id="PF00528">
    <property type="entry name" value="BPD_transp_1"/>
    <property type="match status" value="1"/>
</dbReference>
<reference evidence="10 11" key="1">
    <citation type="submission" date="2016-10" db="EMBL/GenBank/DDBJ databases">
        <authorList>
            <person name="de Groot N.N."/>
        </authorList>
    </citation>
    <scope>NUCLEOTIDE SEQUENCE [LARGE SCALE GENOMIC DNA]</scope>
    <source>
        <strain evidence="10 11">DSM 21741</strain>
    </source>
</reference>
<dbReference type="PROSITE" id="PS50928">
    <property type="entry name" value="ABC_TM1"/>
    <property type="match status" value="1"/>
</dbReference>
<dbReference type="SUPFAM" id="SSF161098">
    <property type="entry name" value="MetI-like"/>
    <property type="match status" value="1"/>
</dbReference>
<feature type="compositionally biased region" description="Low complexity" evidence="8">
    <location>
        <begin position="1"/>
        <end position="16"/>
    </location>
</feature>
<gene>
    <name evidence="10" type="ORF">SAMN04488543_1853</name>
</gene>
<dbReference type="CDD" id="cd06261">
    <property type="entry name" value="TM_PBP2"/>
    <property type="match status" value="1"/>
</dbReference>
<evidence type="ECO:0000256" key="6">
    <source>
        <dbReference type="ARBA" id="ARBA00023136"/>
    </source>
</evidence>
<dbReference type="Gene3D" id="1.10.3720.10">
    <property type="entry name" value="MetI-like"/>
    <property type="match status" value="1"/>
</dbReference>
<evidence type="ECO:0000259" key="9">
    <source>
        <dbReference type="PROSITE" id="PS50928"/>
    </source>
</evidence>
<evidence type="ECO:0000256" key="2">
    <source>
        <dbReference type="ARBA" id="ARBA00022448"/>
    </source>
</evidence>
<feature type="region of interest" description="Disordered" evidence="8">
    <location>
        <begin position="1"/>
        <end position="20"/>
    </location>
</feature>
<dbReference type="STRING" id="546871.SAMN04488543_1853"/>
<keyword evidence="5 7" id="KW-1133">Transmembrane helix</keyword>
<evidence type="ECO:0000256" key="8">
    <source>
        <dbReference type="SAM" id="MobiDB-lite"/>
    </source>
</evidence>
<evidence type="ECO:0000256" key="7">
    <source>
        <dbReference type="RuleBase" id="RU363032"/>
    </source>
</evidence>
<keyword evidence="4 7" id="KW-0812">Transmembrane</keyword>
<keyword evidence="6 7" id="KW-0472">Membrane</keyword>
<evidence type="ECO:0000256" key="3">
    <source>
        <dbReference type="ARBA" id="ARBA00022475"/>
    </source>
</evidence>
<proteinExistence type="inferred from homology"/>
<dbReference type="Pfam" id="PF19300">
    <property type="entry name" value="BPD_transp_1_N"/>
    <property type="match status" value="1"/>
</dbReference>
<feature type="transmembrane region" description="Helical" evidence="7">
    <location>
        <begin position="321"/>
        <end position="344"/>
    </location>
</feature>
<evidence type="ECO:0000256" key="4">
    <source>
        <dbReference type="ARBA" id="ARBA00022692"/>
    </source>
</evidence>
<dbReference type="AlphaFoldDB" id="A0A1H1SRJ7"/>
<dbReference type="PANTHER" id="PTHR43163">
    <property type="entry name" value="DIPEPTIDE TRANSPORT SYSTEM PERMEASE PROTEIN DPPB-RELATED"/>
    <property type="match status" value="1"/>
</dbReference>
<dbReference type="InterPro" id="IPR035906">
    <property type="entry name" value="MetI-like_sf"/>
</dbReference>
<evidence type="ECO:0000256" key="1">
    <source>
        <dbReference type="ARBA" id="ARBA00004651"/>
    </source>
</evidence>
<dbReference type="Proteomes" id="UP000199092">
    <property type="component" value="Chromosome I"/>
</dbReference>
<keyword evidence="2 7" id="KW-0813">Transport</keyword>
<feature type="domain" description="ABC transmembrane type-1" evidence="9">
    <location>
        <begin position="139"/>
        <end position="348"/>
    </location>
</feature>